<keyword evidence="2" id="KW-1185">Reference proteome</keyword>
<organism evidence="1 2">
    <name type="scientific">Cellulophaga geojensis KL-A</name>
    <dbReference type="NCBI Taxonomy" id="1328323"/>
    <lineage>
        <taxon>Bacteria</taxon>
        <taxon>Pseudomonadati</taxon>
        <taxon>Bacteroidota</taxon>
        <taxon>Flavobacteriia</taxon>
        <taxon>Flavobacteriales</taxon>
        <taxon>Flavobacteriaceae</taxon>
        <taxon>Cellulophaga</taxon>
    </lineage>
</organism>
<evidence type="ECO:0000313" key="1">
    <source>
        <dbReference type="EMBL" id="EWH11456.1"/>
    </source>
</evidence>
<dbReference type="InterPro" id="IPR032871">
    <property type="entry name" value="AHH_dom_containing"/>
</dbReference>
<accession>A0ABP3B375</accession>
<evidence type="ECO:0000313" key="2">
    <source>
        <dbReference type="Proteomes" id="UP000019275"/>
    </source>
</evidence>
<dbReference type="Pfam" id="PF14412">
    <property type="entry name" value="AHH"/>
    <property type="match status" value="1"/>
</dbReference>
<protein>
    <submittedName>
        <fullName evidence="1">Core protein</fullName>
    </submittedName>
</protein>
<reference evidence="1 2" key="1">
    <citation type="journal article" date="2014" name="Genome Announc.">
        <title>Draft Genome Sequence of the Carrageenan-Degrading Bacterium Cellulophaga sp. Strain KL-A, Isolated from Decaying Marine Algae.</title>
        <authorList>
            <person name="Shan D."/>
            <person name="Ying J."/>
            <person name="Li X."/>
            <person name="Gao Z."/>
            <person name="Wei G."/>
            <person name="Shao Z."/>
        </authorList>
    </citation>
    <scope>NUCLEOTIDE SEQUENCE [LARGE SCALE GENOMIC DNA]</scope>
    <source>
        <strain evidence="1 2">KL-A</strain>
    </source>
</reference>
<dbReference type="Proteomes" id="UP000019275">
    <property type="component" value="Unassembled WGS sequence"/>
</dbReference>
<comment type="caution">
    <text evidence="1">The sequence shown here is derived from an EMBL/GenBank/DDBJ whole genome shotgun (WGS) entry which is preliminary data.</text>
</comment>
<gene>
    <name evidence="1" type="ORF">KLA_15705</name>
</gene>
<proteinExistence type="predicted"/>
<sequence>MASGEPNFYAYVSDSNSWVDPLGLSKGSGTLGRNLSKAGMEHGMNPFTRGDFQAHHVIPHEVWVDNQQFFDDIGLGGAKDKASNGVFLPKNADVAQQGGFDYYHRGSHPDINTDMGTRVNAVKQQFDAGDISATQARKKISAIQKAERKRLSSRKGKTPVRCH</sequence>
<name>A0ABP3B375_9FLAO</name>
<dbReference type="EMBL" id="ARZX01000027">
    <property type="protein sequence ID" value="EWH11456.1"/>
    <property type="molecule type" value="Genomic_DNA"/>
</dbReference>